<dbReference type="Gene3D" id="2.40.10.10">
    <property type="entry name" value="Trypsin-like serine proteases"/>
    <property type="match status" value="1"/>
</dbReference>
<dbReference type="PANTHER" id="PTHR24250:SF50">
    <property type="entry name" value="PEPTIDASE S1 DOMAIN-CONTAINING PROTEIN"/>
    <property type="match status" value="1"/>
</dbReference>
<dbReference type="PANTHER" id="PTHR24250">
    <property type="entry name" value="CHYMOTRYPSIN-RELATED"/>
    <property type="match status" value="1"/>
</dbReference>
<dbReference type="Pfam" id="PF00089">
    <property type="entry name" value="Trypsin"/>
    <property type="match status" value="1"/>
</dbReference>
<name>A0A183JA05_9BILA</name>
<sequence length="90" mass="10037">MDINDYRIALGLHDFSTTSYLIRRLSNVTIHPEFGQPASVSNDIAILTLSETVRLTKKVQLACLPERSVYPGQLCVVTGWGVTEGKRNLF</sequence>
<dbReference type="OrthoDB" id="6339452at2759"/>
<reference evidence="5" key="1">
    <citation type="submission" date="2016-06" db="UniProtKB">
        <authorList>
            <consortium name="WormBaseParasite"/>
        </authorList>
    </citation>
    <scope>IDENTIFICATION</scope>
</reference>
<gene>
    <name evidence="3" type="ORF">SBAD_LOCUS12702</name>
</gene>
<proteinExistence type="predicted"/>
<organism evidence="5">
    <name type="scientific">Soboliphyme baturini</name>
    <dbReference type="NCBI Taxonomy" id="241478"/>
    <lineage>
        <taxon>Eukaryota</taxon>
        <taxon>Metazoa</taxon>
        <taxon>Ecdysozoa</taxon>
        <taxon>Nematoda</taxon>
        <taxon>Enoplea</taxon>
        <taxon>Dorylaimia</taxon>
        <taxon>Dioctophymatida</taxon>
        <taxon>Dioctophymatoidea</taxon>
        <taxon>Soboliphymatidae</taxon>
        <taxon>Soboliphyme</taxon>
    </lineage>
</organism>
<dbReference type="GO" id="GO:0006508">
    <property type="term" value="P:proteolysis"/>
    <property type="evidence" value="ECO:0007669"/>
    <property type="project" value="InterPro"/>
</dbReference>
<evidence type="ECO:0000313" key="4">
    <source>
        <dbReference type="Proteomes" id="UP000270296"/>
    </source>
</evidence>
<reference evidence="3 4" key="2">
    <citation type="submission" date="2018-11" db="EMBL/GenBank/DDBJ databases">
        <authorList>
            <consortium name="Pathogen Informatics"/>
        </authorList>
    </citation>
    <scope>NUCLEOTIDE SEQUENCE [LARGE SCALE GENOMIC DNA]</scope>
</reference>
<dbReference type="WBParaSite" id="SBAD_0001311301-mRNA-1">
    <property type="protein sequence ID" value="SBAD_0001311301-mRNA-1"/>
    <property type="gene ID" value="SBAD_0001311301"/>
</dbReference>
<accession>A0A183JA05</accession>
<dbReference type="InterPro" id="IPR009003">
    <property type="entry name" value="Peptidase_S1_PA"/>
</dbReference>
<dbReference type="EMBL" id="UZAM01018536">
    <property type="protein sequence ID" value="VDP51042.1"/>
    <property type="molecule type" value="Genomic_DNA"/>
</dbReference>
<evidence type="ECO:0000313" key="3">
    <source>
        <dbReference type="EMBL" id="VDP51042.1"/>
    </source>
</evidence>
<dbReference type="AlphaFoldDB" id="A0A183JA05"/>
<keyword evidence="1" id="KW-1015">Disulfide bond</keyword>
<protein>
    <submittedName>
        <fullName evidence="5">Peptidase S1 domain-containing protein</fullName>
    </submittedName>
</protein>
<dbReference type="Proteomes" id="UP000270296">
    <property type="component" value="Unassembled WGS sequence"/>
</dbReference>
<dbReference type="InterPro" id="IPR043504">
    <property type="entry name" value="Peptidase_S1_PA_chymotrypsin"/>
</dbReference>
<feature type="domain" description="Peptidase S1" evidence="2">
    <location>
        <begin position="5"/>
        <end position="85"/>
    </location>
</feature>
<evidence type="ECO:0000259" key="2">
    <source>
        <dbReference type="Pfam" id="PF00089"/>
    </source>
</evidence>
<dbReference type="InterPro" id="IPR001254">
    <property type="entry name" value="Trypsin_dom"/>
</dbReference>
<evidence type="ECO:0000313" key="5">
    <source>
        <dbReference type="WBParaSite" id="SBAD_0001311301-mRNA-1"/>
    </source>
</evidence>
<dbReference type="SUPFAM" id="SSF50494">
    <property type="entry name" value="Trypsin-like serine proteases"/>
    <property type="match status" value="1"/>
</dbReference>
<keyword evidence="4" id="KW-1185">Reference proteome</keyword>
<dbReference type="GO" id="GO:0004252">
    <property type="term" value="F:serine-type endopeptidase activity"/>
    <property type="evidence" value="ECO:0007669"/>
    <property type="project" value="InterPro"/>
</dbReference>
<evidence type="ECO:0000256" key="1">
    <source>
        <dbReference type="ARBA" id="ARBA00023157"/>
    </source>
</evidence>